<evidence type="ECO:0000313" key="1">
    <source>
        <dbReference type="EMBL" id="KAL3787956.1"/>
    </source>
</evidence>
<reference evidence="1 2" key="1">
    <citation type="submission" date="2024-10" db="EMBL/GenBank/DDBJ databases">
        <title>Updated reference genomes for cyclostephanoid diatoms.</title>
        <authorList>
            <person name="Roberts W.R."/>
            <person name="Alverson A.J."/>
        </authorList>
    </citation>
    <scope>NUCLEOTIDE SEQUENCE [LARGE SCALE GENOMIC DNA]</scope>
    <source>
        <strain evidence="1 2">AJA010-31</strain>
    </source>
</reference>
<comment type="caution">
    <text evidence="1">The sequence shown here is derived from an EMBL/GenBank/DDBJ whole genome shotgun (WGS) entry which is preliminary data.</text>
</comment>
<proteinExistence type="predicted"/>
<keyword evidence="2" id="KW-1185">Reference proteome</keyword>
<evidence type="ECO:0000313" key="2">
    <source>
        <dbReference type="Proteomes" id="UP001530400"/>
    </source>
</evidence>
<accession>A0ABD3PKU8</accession>
<dbReference type="Proteomes" id="UP001530400">
    <property type="component" value="Unassembled WGS sequence"/>
</dbReference>
<dbReference type="EMBL" id="JALLPJ020000591">
    <property type="protein sequence ID" value="KAL3787956.1"/>
    <property type="molecule type" value="Genomic_DNA"/>
</dbReference>
<organism evidence="1 2">
    <name type="scientific">Cyclotella atomus</name>
    <dbReference type="NCBI Taxonomy" id="382360"/>
    <lineage>
        <taxon>Eukaryota</taxon>
        <taxon>Sar</taxon>
        <taxon>Stramenopiles</taxon>
        <taxon>Ochrophyta</taxon>
        <taxon>Bacillariophyta</taxon>
        <taxon>Coscinodiscophyceae</taxon>
        <taxon>Thalassiosirophycidae</taxon>
        <taxon>Stephanodiscales</taxon>
        <taxon>Stephanodiscaceae</taxon>
        <taxon>Cyclotella</taxon>
    </lineage>
</organism>
<gene>
    <name evidence="1" type="ORF">ACHAWO_001105</name>
</gene>
<protein>
    <submittedName>
        <fullName evidence="1">Uncharacterized protein</fullName>
    </submittedName>
</protein>
<dbReference type="AlphaFoldDB" id="A0ABD3PKU8"/>
<name>A0ABD3PKU8_9STRA</name>
<sequence length="119" mass="13086">MVLPLRQWIQRAKGNETNVSQILLPPPGVDLADKITVELQSHPTHSGGGGVHNNIENLNDDNLLAQLDAIGQDDGVDFSQMNEDELLEALDALGMTEQHDLGEENTNTYLNMQLSTRQV</sequence>